<organism evidence="4">
    <name type="scientific">Gongylonema pulchrum</name>
    <dbReference type="NCBI Taxonomy" id="637853"/>
    <lineage>
        <taxon>Eukaryota</taxon>
        <taxon>Metazoa</taxon>
        <taxon>Ecdysozoa</taxon>
        <taxon>Nematoda</taxon>
        <taxon>Chromadorea</taxon>
        <taxon>Rhabditida</taxon>
        <taxon>Spirurina</taxon>
        <taxon>Spiruromorpha</taxon>
        <taxon>Spiruroidea</taxon>
        <taxon>Gongylonematidae</taxon>
        <taxon>Gongylonema</taxon>
    </lineage>
</organism>
<dbReference type="WBParaSite" id="GPUH_0002210001-mRNA-1">
    <property type="protein sequence ID" value="GPUH_0002210001-mRNA-1"/>
    <property type="gene ID" value="GPUH_0002210001"/>
</dbReference>
<dbReference type="OrthoDB" id="5876363at2759"/>
<dbReference type="Proteomes" id="UP000271098">
    <property type="component" value="Unassembled WGS sequence"/>
</dbReference>
<reference evidence="2 3" key="2">
    <citation type="submission" date="2018-11" db="EMBL/GenBank/DDBJ databases">
        <authorList>
            <consortium name="Pathogen Informatics"/>
        </authorList>
    </citation>
    <scope>NUCLEOTIDE SEQUENCE [LARGE SCALE GENOMIC DNA]</scope>
</reference>
<evidence type="ECO:0000313" key="4">
    <source>
        <dbReference type="WBParaSite" id="GPUH_0002210001-mRNA-1"/>
    </source>
</evidence>
<evidence type="ECO:0000256" key="1">
    <source>
        <dbReference type="SAM" id="MobiDB-lite"/>
    </source>
</evidence>
<dbReference type="AlphaFoldDB" id="A0A183EM82"/>
<keyword evidence="3" id="KW-1185">Reference proteome</keyword>
<proteinExistence type="predicted"/>
<evidence type="ECO:0000313" key="2">
    <source>
        <dbReference type="EMBL" id="VDN39422.1"/>
    </source>
</evidence>
<dbReference type="EMBL" id="UYRT01094177">
    <property type="protein sequence ID" value="VDN39422.1"/>
    <property type="molecule type" value="Genomic_DNA"/>
</dbReference>
<gene>
    <name evidence="2" type="ORF">GPUH_LOCUS22073</name>
</gene>
<feature type="region of interest" description="Disordered" evidence="1">
    <location>
        <begin position="1"/>
        <end position="24"/>
    </location>
</feature>
<evidence type="ECO:0000313" key="3">
    <source>
        <dbReference type="Proteomes" id="UP000271098"/>
    </source>
</evidence>
<reference evidence="4" key="1">
    <citation type="submission" date="2016-06" db="UniProtKB">
        <authorList>
            <consortium name="WormBaseParasite"/>
        </authorList>
    </citation>
    <scope>IDENTIFICATION</scope>
</reference>
<protein>
    <submittedName>
        <fullName evidence="2 4">Uncharacterized protein</fullName>
    </submittedName>
</protein>
<name>A0A183EM82_9BILA</name>
<sequence length="105" mass="11208">MAEKGRRVSASSENSDSEKDATETPASDLVLTKYSMAADIVNAVMKARELVAFLAHCLYLSTSLNQWSFDTSTLKTPHFGGGGMGYAVCLQRRIVGALASSEISS</sequence>
<accession>A0A183EM82</accession>